<evidence type="ECO:0000313" key="6">
    <source>
        <dbReference type="Proteomes" id="UP001219901"/>
    </source>
</evidence>
<dbReference type="InterPro" id="IPR002347">
    <property type="entry name" value="SDR_fam"/>
</dbReference>
<dbReference type="Proteomes" id="UP001321249">
    <property type="component" value="Unassembled WGS sequence"/>
</dbReference>
<dbReference type="EC" id="1.1.1.47" evidence="5"/>
<protein>
    <submittedName>
        <fullName evidence="5">Glucose 1-dehydrogenase</fullName>
        <ecNumber evidence="5">1.1.1.47</ecNumber>
    </submittedName>
</protein>
<dbReference type="SUPFAM" id="SSF51735">
    <property type="entry name" value="NAD(P)-binding Rossmann-fold domains"/>
    <property type="match status" value="1"/>
</dbReference>
<dbReference type="FunFam" id="3.40.50.720:FF:000084">
    <property type="entry name" value="Short-chain dehydrogenase reductase"/>
    <property type="match status" value="1"/>
</dbReference>
<evidence type="ECO:0000313" key="5">
    <source>
        <dbReference type="EMBL" id="WFG38363.1"/>
    </source>
</evidence>
<dbReference type="Gene3D" id="3.40.50.720">
    <property type="entry name" value="NAD(P)-binding Rossmann-like Domain"/>
    <property type="match status" value="1"/>
</dbReference>
<dbReference type="PANTHER" id="PTHR43669">
    <property type="entry name" value="5-KETO-D-GLUCONATE 5-REDUCTASE"/>
    <property type="match status" value="1"/>
</dbReference>
<name>A0AAJ6CRF7_9CHLR</name>
<dbReference type="PRINTS" id="PR00080">
    <property type="entry name" value="SDRFAMILY"/>
</dbReference>
<dbReference type="PROSITE" id="PS00061">
    <property type="entry name" value="ADH_SHORT"/>
    <property type="match status" value="1"/>
</dbReference>
<evidence type="ECO:0000256" key="2">
    <source>
        <dbReference type="ARBA" id="ARBA00023002"/>
    </source>
</evidence>
<comment type="similarity">
    <text evidence="1">Belongs to the short-chain dehydrogenases/reductases (SDR) family.</text>
</comment>
<dbReference type="PANTHER" id="PTHR43669:SF3">
    <property type="entry name" value="ALCOHOL DEHYDROGENASE, PUTATIVE (AFU_ORTHOLOGUE AFUA_3G03445)-RELATED"/>
    <property type="match status" value="1"/>
</dbReference>
<reference evidence="6 7" key="1">
    <citation type="submission" date="2019-11" db="EMBL/GenBank/DDBJ databases">
        <authorList>
            <person name="Cho J.-C."/>
        </authorList>
    </citation>
    <scope>NUCLEOTIDE SEQUENCE [LARGE SCALE GENOMIC DNA]</scope>
    <source>
        <strain evidence="5 6">JH1073</strain>
        <strain evidence="4 7">JH702</strain>
    </source>
</reference>
<proteinExistence type="inferred from homology"/>
<dbReference type="Proteomes" id="UP001219901">
    <property type="component" value="Chromosome"/>
</dbReference>
<dbReference type="InterPro" id="IPR036291">
    <property type="entry name" value="NAD(P)-bd_dom_sf"/>
</dbReference>
<feature type="region of interest" description="Disordered" evidence="3">
    <location>
        <begin position="197"/>
        <end position="218"/>
    </location>
</feature>
<dbReference type="EMBL" id="WMBE01000002">
    <property type="protein sequence ID" value="MDG0866945.1"/>
    <property type="molecule type" value="Genomic_DNA"/>
</dbReference>
<accession>A0AAJ6CRF7</accession>
<sequence>MKMAEGKLAGKVALITGAGSGIGAATARLMAAEGASVAITGIPADGVIAVAAEISDSGGSAVAIPTDVSNPEQVESAVAQTVEKFGRLDIVVPNAGIQMHKEDRNLHELPEEVWDRTHDVNYKGQYFACKYALAQMVKQGEGGVVIIVASVTALTGTTPNVSYSTGKAGLVNLARHIAVHYGDQGIRANSICPGALERTPDHDEHPDPVGREATATNRIPLNRLGTPEDIAPFITFLATDDASYATGANFVIDGGLTII</sequence>
<dbReference type="EMBL" id="CP046147">
    <property type="protein sequence ID" value="WFG38363.1"/>
    <property type="molecule type" value="Genomic_DNA"/>
</dbReference>
<evidence type="ECO:0000313" key="7">
    <source>
        <dbReference type="Proteomes" id="UP001321249"/>
    </source>
</evidence>
<gene>
    <name evidence="4" type="ORF">GKO46_07655</name>
    <name evidence="5" type="ORF">GKO48_01660</name>
</gene>
<organism evidence="5 6">
    <name type="scientific">Candidatus Lucifugimonas marina</name>
    <dbReference type="NCBI Taxonomy" id="3038979"/>
    <lineage>
        <taxon>Bacteria</taxon>
        <taxon>Bacillati</taxon>
        <taxon>Chloroflexota</taxon>
        <taxon>Dehalococcoidia</taxon>
        <taxon>SAR202 cluster</taxon>
        <taxon>Candidatus Lucifugimonadales</taxon>
        <taxon>Candidatus Lucifugimonadaceae</taxon>
        <taxon>Candidatus Lucifugimonas</taxon>
    </lineage>
</organism>
<evidence type="ECO:0000313" key="4">
    <source>
        <dbReference type="EMBL" id="MDG0866945.1"/>
    </source>
</evidence>
<reference evidence="6" key="3">
    <citation type="submission" date="2023-06" db="EMBL/GenBank/DDBJ databases">
        <title>Pangenomics reveal diversification of enzyme families and niche specialization in globally abundant SAR202 bacteria.</title>
        <authorList>
            <person name="Saw J.H.W."/>
        </authorList>
    </citation>
    <scope>NUCLEOTIDE SEQUENCE [LARGE SCALE GENOMIC DNA]</scope>
    <source>
        <strain evidence="6">JH1073</strain>
    </source>
</reference>
<feature type="compositionally biased region" description="Basic and acidic residues" evidence="3">
    <location>
        <begin position="198"/>
        <end position="210"/>
    </location>
</feature>
<reference evidence="5" key="2">
    <citation type="journal article" date="2023" name="Nat. Commun.">
        <title>Cultivation of marine bacteria of the SAR202 clade.</title>
        <authorList>
            <person name="Lim Y."/>
            <person name="Seo J.H."/>
            <person name="Giovannoni S.J."/>
            <person name="Kang I."/>
            <person name="Cho J.C."/>
        </authorList>
    </citation>
    <scope>NUCLEOTIDE SEQUENCE</scope>
    <source>
        <strain evidence="5">JH1073</strain>
    </source>
</reference>
<keyword evidence="6" id="KW-1185">Reference proteome</keyword>
<dbReference type="Pfam" id="PF13561">
    <property type="entry name" value="adh_short_C2"/>
    <property type="match status" value="1"/>
</dbReference>
<dbReference type="AlphaFoldDB" id="A0AAJ6CRF7"/>
<keyword evidence="2 5" id="KW-0560">Oxidoreductase</keyword>
<dbReference type="PRINTS" id="PR00081">
    <property type="entry name" value="GDHRDH"/>
</dbReference>
<dbReference type="CDD" id="cd05233">
    <property type="entry name" value="SDR_c"/>
    <property type="match status" value="1"/>
</dbReference>
<dbReference type="NCBIfam" id="NF005559">
    <property type="entry name" value="PRK07231.1"/>
    <property type="match status" value="1"/>
</dbReference>
<evidence type="ECO:0000256" key="1">
    <source>
        <dbReference type="ARBA" id="ARBA00006484"/>
    </source>
</evidence>
<evidence type="ECO:0000256" key="3">
    <source>
        <dbReference type="SAM" id="MobiDB-lite"/>
    </source>
</evidence>
<dbReference type="GO" id="GO:0047936">
    <property type="term" value="F:glucose 1-dehydrogenase [NAD(P)+] activity"/>
    <property type="evidence" value="ECO:0007669"/>
    <property type="project" value="UniProtKB-EC"/>
</dbReference>
<dbReference type="InterPro" id="IPR020904">
    <property type="entry name" value="Sc_DH/Rdtase_CS"/>
</dbReference>